<dbReference type="Pfam" id="PF00782">
    <property type="entry name" value="DSPc"/>
    <property type="match status" value="1"/>
</dbReference>
<dbReference type="WBParaSite" id="MBELARI_LOCUS3784">
    <property type="protein sequence ID" value="MBELARI_LOCUS3784"/>
    <property type="gene ID" value="MBELARI_LOCUS3784"/>
</dbReference>
<dbReference type="AlphaFoldDB" id="A0AAF3FA70"/>
<evidence type="ECO:0000313" key="8">
    <source>
        <dbReference type="WBParaSite" id="MBELARI_LOCUS3784"/>
    </source>
</evidence>
<proteinExistence type="inferred from homology"/>
<organism evidence="7 8">
    <name type="scientific">Mesorhabditis belari</name>
    <dbReference type="NCBI Taxonomy" id="2138241"/>
    <lineage>
        <taxon>Eukaryota</taxon>
        <taxon>Metazoa</taxon>
        <taxon>Ecdysozoa</taxon>
        <taxon>Nematoda</taxon>
        <taxon>Chromadorea</taxon>
        <taxon>Rhabditida</taxon>
        <taxon>Rhabditina</taxon>
        <taxon>Rhabditomorpha</taxon>
        <taxon>Rhabditoidea</taxon>
        <taxon>Rhabditidae</taxon>
        <taxon>Mesorhabditinae</taxon>
        <taxon>Mesorhabditis</taxon>
    </lineage>
</organism>
<evidence type="ECO:0000256" key="1">
    <source>
        <dbReference type="ARBA" id="ARBA00008601"/>
    </source>
</evidence>
<reference evidence="8" key="1">
    <citation type="submission" date="2024-02" db="UniProtKB">
        <authorList>
            <consortium name="WormBaseParasite"/>
        </authorList>
    </citation>
    <scope>IDENTIFICATION</scope>
</reference>
<dbReference type="InterPro" id="IPR052103">
    <property type="entry name" value="Dual_spec_Phospatases"/>
</dbReference>
<dbReference type="InterPro" id="IPR029021">
    <property type="entry name" value="Prot-tyrosine_phosphatase-like"/>
</dbReference>
<evidence type="ECO:0000313" key="7">
    <source>
        <dbReference type="Proteomes" id="UP000887575"/>
    </source>
</evidence>
<dbReference type="PROSITE" id="PS00383">
    <property type="entry name" value="TYR_PHOSPHATASE_1"/>
    <property type="match status" value="1"/>
</dbReference>
<name>A0AAF3FA70_9BILA</name>
<comment type="similarity">
    <text evidence="1">Belongs to the protein-tyrosine phosphatase family. Non-receptor class dual specificity subfamily.</text>
</comment>
<dbReference type="CDD" id="cd14514">
    <property type="entry name" value="DUSP14-like"/>
    <property type="match status" value="1"/>
</dbReference>
<dbReference type="SMART" id="SM00195">
    <property type="entry name" value="DSPc"/>
    <property type="match status" value="1"/>
</dbReference>
<keyword evidence="7" id="KW-1185">Reference proteome</keyword>
<dbReference type="Proteomes" id="UP000887575">
    <property type="component" value="Unassembled WGS sequence"/>
</dbReference>
<accession>A0AAF3FA70</accession>
<keyword evidence="3" id="KW-0904">Protein phosphatase</keyword>
<feature type="compositionally biased region" description="Low complexity" evidence="4">
    <location>
        <begin position="212"/>
        <end position="230"/>
    </location>
</feature>
<dbReference type="PANTHER" id="PTHR45961:SF6">
    <property type="entry name" value="IP21249P"/>
    <property type="match status" value="1"/>
</dbReference>
<evidence type="ECO:0000256" key="4">
    <source>
        <dbReference type="SAM" id="MobiDB-lite"/>
    </source>
</evidence>
<sequence length="275" mass="30648">MSRVGVFGQISEISPHLFLSGAQCVRAEKIRQKSISFVVNATIEEQAPYVTGVDYLRVRVDDNPYAPLSAYFDSVADKIKTVSDRGGKTLVHCMAGVSRSATLCMVYLMKHEKMTLRQAYNHVRSRRPVVRPNVGFWKQMVDYEKKLRGTTSVQMLMTPQCDMPIPDVYCEDLKKMVSSFRESPSLSSYTPQAAYLTSKRSRFLTGATRAASMPGRSPSSILSSRPSSASSLLPLTPKFSLVSPAPSRRPRENSLFSIYASSPRSNFFSTAFISR</sequence>
<feature type="domain" description="Tyrosine-protein phosphatase" evidence="5">
    <location>
        <begin position="9"/>
        <end position="149"/>
    </location>
</feature>
<evidence type="ECO:0000256" key="3">
    <source>
        <dbReference type="ARBA" id="ARBA00022912"/>
    </source>
</evidence>
<evidence type="ECO:0000259" key="5">
    <source>
        <dbReference type="PROSITE" id="PS50054"/>
    </source>
</evidence>
<dbReference type="PROSITE" id="PS50054">
    <property type="entry name" value="TYR_PHOSPHATASE_DUAL"/>
    <property type="match status" value="1"/>
</dbReference>
<feature type="region of interest" description="Disordered" evidence="4">
    <location>
        <begin position="207"/>
        <end position="230"/>
    </location>
</feature>
<evidence type="ECO:0000259" key="6">
    <source>
        <dbReference type="PROSITE" id="PS50056"/>
    </source>
</evidence>
<evidence type="ECO:0000256" key="2">
    <source>
        <dbReference type="ARBA" id="ARBA00022801"/>
    </source>
</evidence>
<dbReference type="PROSITE" id="PS50056">
    <property type="entry name" value="TYR_PHOSPHATASE_2"/>
    <property type="match status" value="1"/>
</dbReference>
<dbReference type="InterPro" id="IPR016130">
    <property type="entry name" value="Tyr_Pase_AS"/>
</dbReference>
<dbReference type="GO" id="GO:0005737">
    <property type="term" value="C:cytoplasm"/>
    <property type="evidence" value="ECO:0007669"/>
    <property type="project" value="TreeGrafter"/>
</dbReference>
<dbReference type="SUPFAM" id="SSF52799">
    <property type="entry name" value="(Phosphotyrosine protein) phosphatases II"/>
    <property type="match status" value="1"/>
</dbReference>
<keyword evidence="2" id="KW-0378">Hydrolase</keyword>
<dbReference type="GO" id="GO:0004721">
    <property type="term" value="F:phosphoprotein phosphatase activity"/>
    <property type="evidence" value="ECO:0007669"/>
    <property type="project" value="UniProtKB-KW"/>
</dbReference>
<feature type="domain" description="Tyrosine specific protein phosphatases" evidence="6">
    <location>
        <begin position="73"/>
        <end position="128"/>
    </location>
</feature>
<dbReference type="InterPro" id="IPR000387">
    <property type="entry name" value="Tyr_Pase_dom"/>
</dbReference>
<protein>
    <submittedName>
        <fullName evidence="8">Protein-tyrosine-phosphatase</fullName>
    </submittedName>
</protein>
<dbReference type="InterPro" id="IPR000340">
    <property type="entry name" value="Dual-sp_phosphatase_cat-dom"/>
</dbReference>
<dbReference type="Gene3D" id="3.90.190.10">
    <property type="entry name" value="Protein tyrosine phosphatase superfamily"/>
    <property type="match status" value="1"/>
</dbReference>
<dbReference type="InterPro" id="IPR020422">
    <property type="entry name" value="TYR_PHOSPHATASE_DUAL_dom"/>
</dbReference>
<dbReference type="PANTHER" id="PTHR45961">
    <property type="entry name" value="IP21249P"/>
    <property type="match status" value="1"/>
</dbReference>